<evidence type="ECO:0000313" key="2">
    <source>
        <dbReference type="EMBL" id="EFW92482.1"/>
    </source>
</evidence>
<reference evidence="5" key="3">
    <citation type="submission" date="2016-11" db="EMBL/GenBank/DDBJ databases">
        <authorList>
            <person name="Varghese N."/>
            <person name="Submissions S."/>
        </authorList>
    </citation>
    <scope>NUCLEOTIDE SEQUENCE [LARGE SCALE GENOMIC DNA]</scope>
    <source>
        <strain evidence="5">DX253</strain>
    </source>
</reference>
<reference evidence="3" key="2">
    <citation type="submission" date="2016-11" db="EMBL/GenBank/DDBJ databases">
        <authorList>
            <person name="Jaros S."/>
            <person name="Januszkiewicz K."/>
            <person name="Wedrychowicz H."/>
        </authorList>
    </citation>
    <scope>NUCLEOTIDE SEQUENCE [LARGE SCALE GENOMIC DNA]</scope>
    <source>
        <strain evidence="3">DX253</strain>
    </source>
</reference>
<proteinExistence type="predicted"/>
<dbReference type="PANTHER" id="PTHR43510:SF1">
    <property type="entry name" value="AMINOTRANSFERASE FUNCTION, HYPOTHETICAL (EUROFUNG)"/>
    <property type="match status" value="1"/>
</dbReference>
<dbReference type="EMBL" id="FRAN01000001">
    <property type="protein sequence ID" value="SHK07462.1"/>
    <property type="molecule type" value="Genomic_DNA"/>
</dbReference>
<evidence type="ECO:0000313" key="3">
    <source>
        <dbReference type="EMBL" id="SHK07462.1"/>
    </source>
</evidence>
<name>E7QSS3_HALPU</name>
<feature type="domain" description="Aminotransferase class I/classII large" evidence="1">
    <location>
        <begin position="53"/>
        <end position="366"/>
    </location>
</feature>
<sequence>MFPHIDYLEWITGRPEAATHDLGSSDLRRAVPEPDGIVPPELEALPSPPDDLDLETIIADAYDVGTENVLVTAGATHANFVAMAAAIDDANADEETDEADDEHRDPRVMVEKPGYEPLVATPDGLGATVDRFRRPEEDGYELDPGRIEAAMDEETCCVVVTNRHNPSGRGASRETLAEASRITADNDATLLVDEVYAPFCANGEASVFGGPTAADLPNTVVTNSMTKFLGFGPVRVGWLVADAEFVSRARSVMFHVPAISAPGMALTRRALYAESDLADGSRERIEANRELLASFVAERDDLSGDVPSGCTYGFFAHESADGDEVSAAAWEEDILVVPGRFFDDSDRFRLSLGLDTATVKEGLDAFEDVLDTVSAKS</sequence>
<dbReference type="GO" id="GO:0030170">
    <property type="term" value="F:pyridoxal phosphate binding"/>
    <property type="evidence" value="ECO:0007669"/>
    <property type="project" value="InterPro"/>
</dbReference>
<dbReference type="PANTHER" id="PTHR43510">
    <property type="entry name" value="AMINOTRANSFERASE FUNCTION, HYPOTHETICAL (EUROFUNG)"/>
    <property type="match status" value="1"/>
</dbReference>
<dbReference type="SUPFAM" id="SSF53383">
    <property type="entry name" value="PLP-dependent transferases"/>
    <property type="match status" value="1"/>
</dbReference>
<accession>E7QSS3</accession>
<dbReference type="InterPro" id="IPR015422">
    <property type="entry name" value="PyrdxlP-dep_Trfase_small"/>
</dbReference>
<dbReference type="InterPro" id="IPR004839">
    <property type="entry name" value="Aminotransferase_I/II_large"/>
</dbReference>
<keyword evidence="5" id="KW-1185">Reference proteome</keyword>
<keyword evidence="2" id="KW-0808">Transferase</keyword>
<dbReference type="RefSeq" id="WP_007979087.1">
    <property type="nucleotide sequence ID" value="NZ_AEMG01000007.1"/>
</dbReference>
<evidence type="ECO:0000313" key="5">
    <source>
        <dbReference type="Proteomes" id="UP000184203"/>
    </source>
</evidence>
<dbReference type="Proteomes" id="UP000184203">
    <property type="component" value="Unassembled WGS sequence"/>
</dbReference>
<dbReference type="GO" id="GO:0008483">
    <property type="term" value="F:transaminase activity"/>
    <property type="evidence" value="ECO:0007669"/>
    <property type="project" value="UniProtKB-KW"/>
</dbReference>
<dbReference type="CDD" id="cd00609">
    <property type="entry name" value="AAT_like"/>
    <property type="match status" value="1"/>
</dbReference>
<reference evidence="2 4" key="1">
    <citation type="journal article" date="2014" name="ISME J.">
        <title>Trehalose/2-sulfotrehalose biosynthesis and glycine-betaine uptake are widely spread mechanisms for osmoadaptation in the Halobacteriales.</title>
        <authorList>
            <person name="Youssef N.H."/>
            <person name="Savage-Ashlock K.N."/>
            <person name="McCully A.L."/>
            <person name="Luedtke B."/>
            <person name="Shaw E.I."/>
            <person name="Hoff W.D."/>
            <person name="Elshahed M.S."/>
        </authorList>
    </citation>
    <scope>NUCLEOTIDE SEQUENCE [LARGE SCALE GENOMIC DNA]</scope>
    <source>
        <strain evidence="2 4">DX253</strain>
    </source>
</reference>
<evidence type="ECO:0000313" key="4">
    <source>
        <dbReference type="Proteomes" id="UP000003751"/>
    </source>
</evidence>
<keyword evidence="2" id="KW-0032">Aminotransferase</keyword>
<dbReference type="STRING" id="797209.GCA_000376445_00453"/>
<dbReference type="InterPro" id="IPR015421">
    <property type="entry name" value="PyrdxlP-dep_Trfase_major"/>
</dbReference>
<dbReference type="PATRIC" id="fig|797209.4.peg.1845"/>
<evidence type="ECO:0000259" key="1">
    <source>
        <dbReference type="Pfam" id="PF00155"/>
    </source>
</evidence>
<dbReference type="OrthoDB" id="39225at2157"/>
<organism evidence="2 4">
    <name type="scientific">Haladaptatus paucihalophilus DX253</name>
    <dbReference type="NCBI Taxonomy" id="797209"/>
    <lineage>
        <taxon>Archaea</taxon>
        <taxon>Methanobacteriati</taxon>
        <taxon>Methanobacteriota</taxon>
        <taxon>Stenosarchaea group</taxon>
        <taxon>Halobacteria</taxon>
        <taxon>Halobacteriales</taxon>
        <taxon>Haladaptataceae</taxon>
        <taxon>Haladaptatus</taxon>
    </lineage>
</organism>
<dbReference type="Pfam" id="PF00155">
    <property type="entry name" value="Aminotran_1_2"/>
    <property type="match status" value="1"/>
</dbReference>
<dbReference type="EMBL" id="AEMG01000007">
    <property type="protein sequence ID" value="EFW92482.1"/>
    <property type="molecule type" value="Genomic_DNA"/>
</dbReference>
<gene>
    <name evidence="3" type="ORF">SAMN05444342_0486</name>
    <name evidence="2" type="ORF">ZOD2009_09243</name>
</gene>
<dbReference type="AlphaFoldDB" id="E7QSS3"/>
<dbReference type="InterPro" id="IPR015424">
    <property type="entry name" value="PyrdxlP-dep_Trfase"/>
</dbReference>
<dbReference type="Proteomes" id="UP000003751">
    <property type="component" value="Unassembled WGS sequence"/>
</dbReference>
<dbReference type="Gene3D" id="3.90.1150.10">
    <property type="entry name" value="Aspartate Aminotransferase, domain 1"/>
    <property type="match status" value="1"/>
</dbReference>
<dbReference type="eggNOG" id="arCOG04334">
    <property type="taxonomic scope" value="Archaea"/>
</dbReference>
<protein>
    <submittedName>
        <fullName evidence="2">Aminotransferase, classes I and II superfamily protein</fullName>
    </submittedName>
    <submittedName>
        <fullName evidence="3">Aspartate/methionine/tyrosine aminotransferase</fullName>
    </submittedName>
</protein>
<dbReference type="Gene3D" id="3.40.640.10">
    <property type="entry name" value="Type I PLP-dependent aspartate aminotransferase-like (Major domain)"/>
    <property type="match status" value="1"/>
</dbReference>